<accession>A0A7C3ZKX3</accession>
<keyword evidence="2" id="KW-0378">Hydrolase</keyword>
<proteinExistence type="predicted"/>
<evidence type="ECO:0000256" key="1">
    <source>
        <dbReference type="SAM" id="MobiDB-lite"/>
    </source>
</evidence>
<dbReference type="SUPFAM" id="SSF53474">
    <property type="entry name" value="alpha/beta-Hydrolases"/>
    <property type="match status" value="1"/>
</dbReference>
<dbReference type="InterPro" id="IPR000801">
    <property type="entry name" value="Esterase-like"/>
</dbReference>
<organism evidence="2">
    <name type="scientific">Planktothricoides sp. SpSt-374</name>
    <dbReference type="NCBI Taxonomy" id="2282167"/>
    <lineage>
        <taxon>Bacteria</taxon>
        <taxon>Bacillati</taxon>
        <taxon>Cyanobacteriota</taxon>
        <taxon>Cyanophyceae</taxon>
        <taxon>Oscillatoriophycideae</taxon>
        <taxon>Oscillatoriales</taxon>
        <taxon>Oscillatoriaceae</taxon>
        <taxon>Planktothricoides</taxon>
    </lineage>
</organism>
<protein>
    <submittedName>
        <fullName evidence="2">Alpha/beta hydrolase</fullName>
    </submittedName>
</protein>
<sequence>MKHPTSFNRGSDKILWLAGFCLLIIPLSSGCSHPTPPSTANAQTPTSTTSPAPITIPEPMPEPGWHRNLSVDGVPYDLYIPANYRSASLLVLPGWNYERSSWVDNAPLVDYADKYGYALILPEMLVTLYESAYYPETTLKWQPVPGGKFIKERLIPEIQKQHNLLLPGQYNTLLGLSTGGRGVALIALENPGLFAAGASLSGDFSQENTPDDRLMTAVYGAFSEFPQRWRGRDNPQARAAEWMMPLYLAHGIDDEIVPESQSRLFYYALRRSRGDDIVVEYHAVPGAAHDYEFWGGQLPSVFEFFEKVQKGL</sequence>
<name>A0A7C3ZKX3_9CYAN</name>
<dbReference type="Pfam" id="PF00756">
    <property type="entry name" value="Esterase"/>
    <property type="match status" value="1"/>
</dbReference>
<evidence type="ECO:0000313" key="2">
    <source>
        <dbReference type="EMBL" id="HGG00321.1"/>
    </source>
</evidence>
<dbReference type="GO" id="GO:0016747">
    <property type="term" value="F:acyltransferase activity, transferring groups other than amino-acyl groups"/>
    <property type="evidence" value="ECO:0007669"/>
    <property type="project" value="TreeGrafter"/>
</dbReference>
<dbReference type="Gene3D" id="3.40.50.1820">
    <property type="entry name" value="alpha/beta hydrolase"/>
    <property type="match status" value="1"/>
</dbReference>
<dbReference type="EMBL" id="DSPX01000063">
    <property type="protein sequence ID" value="HGG00321.1"/>
    <property type="molecule type" value="Genomic_DNA"/>
</dbReference>
<dbReference type="AlphaFoldDB" id="A0A7C3ZKX3"/>
<dbReference type="PANTHER" id="PTHR48098:SF1">
    <property type="entry name" value="DIACYLGLYCEROL ACYLTRANSFERASE_MYCOLYLTRANSFERASE AG85A"/>
    <property type="match status" value="1"/>
</dbReference>
<reference evidence="2" key="1">
    <citation type="journal article" date="2020" name="mSystems">
        <title>Genome- and Community-Level Interaction Insights into Carbon Utilization and Element Cycling Functions of Hydrothermarchaeota in Hydrothermal Sediment.</title>
        <authorList>
            <person name="Zhou Z."/>
            <person name="Liu Y."/>
            <person name="Xu W."/>
            <person name="Pan J."/>
            <person name="Luo Z.H."/>
            <person name="Li M."/>
        </authorList>
    </citation>
    <scope>NUCLEOTIDE SEQUENCE [LARGE SCALE GENOMIC DNA]</scope>
    <source>
        <strain evidence="2">SpSt-374</strain>
    </source>
</reference>
<dbReference type="InterPro" id="IPR029058">
    <property type="entry name" value="AB_hydrolase_fold"/>
</dbReference>
<feature type="region of interest" description="Disordered" evidence="1">
    <location>
        <begin position="34"/>
        <end position="59"/>
    </location>
</feature>
<gene>
    <name evidence="2" type="ORF">ENR15_06635</name>
</gene>
<dbReference type="GO" id="GO:0016787">
    <property type="term" value="F:hydrolase activity"/>
    <property type="evidence" value="ECO:0007669"/>
    <property type="project" value="UniProtKB-KW"/>
</dbReference>
<dbReference type="PANTHER" id="PTHR48098">
    <property type="entry name" value="ENTEROCHELIN ESTERASE-RELATED"/>
    <property type="match status" value="1"/>
</dbReference>
<dbReference type="PROSITE" id="PS51257">
    <property type="entry name" value="PROKAR_LIPOPROTEIN"/>
    <property type="match status" value="1"/>
</dbReference>
<dbReference type="InterPro" id="IPR050583">
    <property type="entry name" value="Mycobacterial_A85_antigen"/>
</dbReference>
<feature type="compositionally biased region" description="Low complexity" evidence="1">
    <location>
        <begin position="38"/>
        <end position="53"/>
    </location>
</feature>
<comment type="caution">
    <text evidence="2">The sequence shown here is derived from an EMBL/GenBank/DDBJ whole genome shotgun (WGS) entry which is preliminary data.</text>
</comment>